<dbReference type="GO" id="GO:0008270">
    <property type="term" value="F:zinc ion binding"/>
    <property type="evidence" value="ECO:0007669"/>
    <property type="project" value="InterPro"/>
</dbReference>
<dbReference type="PANTHER" id="PTHR47425:SF2">
    <property type="entry name" value="FARB-RELATED"/>
    <property type="match status" value="1"/>
</dbReference>
<name>A0A0C3D8Y1_OIDMZ</name>
<accession>A0A0C3D8Y1</accession>
<evidence type="ECO:0000259" key="2">
    <source>
        <dbReference type="SMART" id="SM00906"/>
    </source>
</evidence>
<keyword evidence="4" id="KW-1185">Reference proteome</keyword>
<dbReference type="HOGENOM" id="CLU_006329_2_2_1"/>
<dbReference type="CDD" id="cd12148">
    <property type="entry name" value="fungal_TF_MHR"/>
    <property type="match status" value="1"/>
</dbReference>
<dbReference type="EMBL" id="KN832880">
    <property type="protein sequence ID" value="KIM98387.1"/>
    <property type="molecule type" value="Genomic_DNA"/>
</dbReference>
<dbReference type="PANTHER" id="PTHR47425">
    <property type="entry name" value="FARB-RELATED"/>
    <property type="match status" value="1"/>
</dbReference>
<dbReference type="OrthoDB" id="4451586at2759"/>
<organism evidence="3 4">
    <name type="scientific">Oidiodendron maius (strain Zn)</name>
    <dbReference type="NCBI Taxonomy" id="913774"/>
    <lineage>
        <taxon>Eukaryota</taxon>
        <taxon>Fungi</taxon>
        <taxon>Dikarya</taxon>
        <taxon>Ascomycota</taxon>
        <taxon>Pezizomycotina</taxon>
        <taxon>Leotiomycetes</taxon>
        <taxon>Leotiomycetes incertae sedis</taxon>
        <taxon>Myxotrichaceae</taxon>
        <taxon>Oidiodendron</taxon>
    </lineage>
</organism>
<dbReference type="InterPro" id="IPR007219">
    <property type="entry name" value="XnlR_reg_dom"/>
</dbReference>
<feature type="non-terminal residue" evidence="3">
    <location>
        <position position="1"/>
    </location>
</feature>
<dbReference type="STRING" id="913774.A0A0C3D8Y1"/>
<sequence>LPAYIKAFPRIMELEDTQYLWRKGALSIPDTTLRNELIKCYIQHVHPSLPLINLSDFLQGFGKGGSEVAKTSLLLFQALMFAGTAYIDLSYLQTAGYSTRRDARTAFYQKTRLLYDFDFEVDRLTVVQSLLLMTYQHETPIDGKDEWHWLGIAISLIYTTGLHMDPQIYNMDVQNQRLRKRVWWSCVMRDRLLALGMRRPSRINDGDYNVPMLAIDDFEIKPLESHNLIFSSECRLVSDTTLQKELALIFISKAELCLCIGHILSTQYTSLVRDQGMEPDQEGEQGSRVNLFPKPLTKADGVNFCEAKLTNWLEKLPAPCRYVTQTPNDLQQRGSSLIIERAVLHMVYFSASTTLHRPQIMPSRESSLCHYRDLQEISWKRLREASEEITKISMDLHNLEVTRYLPATGVTILLTAITTHLLDIKITNNITRKEQARQGLSDCIQSLEELRDNYRPADDAIRFVGIALRQVDIDV</sequence>
<dbReference type="Pfam" id="PF04082">
    <property type="entry name" value="Fungal_trans"/>
    <property type="match status" value="1"/>
</dbReference>
<keyword evidence="1" id="KW-0539">Nucleus</keyword>
<proteinExistence type="predicted"/>
<dbReference type="SMART" id="SM00906">
    <property type="entry name" value="Fungal_trans"/>
    <property type="match status" value="1"/>
</dbReference>
<protein>
    <recommendedName>
        <fullName evidence="2">Xylanolytic transcriptional activator regulatory domain-containing protein</fullName>
    </recommendedName>
</protein>
<dbReference type="GO" id="GO:0006351">
    <property type="term" value="P:DNA-templated transcription"/>
    <property type="evidence" value="ECO:0007669"/>
    <property type="project" value="InterPro"/>
</dbReference>
<gene>
    <name evidence="3" type="ORF">OIDMADRAFT_65400</name>
</gene>
<evidence type="ECO:0000313" key="3">
    <source>
        <dbReference type="EMBL" id="KIM98387.1"/>
    </source>
</evidence>
<dbReference type="AlphaFoldDB" id="A0A0C3D8Y1"/>
<dbReference type="Proteomes" id="UP000054321">
    <property type="component" value="Unassembled WGS sequence"/>
</dbReference>
<evidence type="ECO:0000313" key="4">
    <source>
        <dbReference type="Proteomes" id="UP000054321"/>
    </source>
</evidence>
<feature type="non-terminal residue" evidence="3">
    <location>
        <position position="475"/>
    </location>
</feature>
<dbReference type="InParanoid" id="A0A0C3D8Y1"/>
<reference evidence="3 4" key="1">
    <citation type="submission" date="2014-04" db="EMBL/GenBank/DDBJ databases">
        <authorList>
            <consortium name="DOE Joint Genome Institute"/>
            <person name="Kuo A."/>
            <person name="Martino E."/>
            <person name="Perotto S."/>
            <person name="Kohler A."/>
            <person name="Nagy L.G."/>
            <person name="Floudas D."/>
            <person name="Copeland A."/>
            <person name="Barry K.W."/>
            <person name="Cichocki N."/>
            <person name="Veneault-Fourrey C."/>
            <person name="LaButti K."/>
            <person name="Lindquist E.A."/>
            <person name="Lipzen A."/>
            <person name="Lundell T."/>
            <person name="Morin E."/>
            <person name="Murat C."/>
            <person name="Sun H."/>
            <person name="Tunlid A."/>
            <person name="Henrissat B."/>
            <person name="Grigoriev I.V."/>
            <person name="Hibbett D.S."/>
            <person name="Martin F."/>
            <person name="Nordberg H.P."/>
            <person name="Cantor M.N."/>
            <person name="Hua S.X."/>
        </authorList>
    </citation>
    <scope>NUCLEOTIDE SEQUENCE [LARGE SCALE GENOMIC DNA]</scope>
    <source>
        <strain evidence="3 4">Zn</strain>
    </source>
</reference>
<evidence type="ECO:0000256" key="1">
    <source>
        <dbReference type="ARBA" id="ARBA00023242"/>
    </source>
</evidence>
<dbReference type="GO" id="GO:0003677">
    <property type="term" value="F:DNA binding"/>
    <property type="evidence" value="ECO:0007669"/>
    <property type="project" value="InterPro"/>
</dbReference>
<reference evidence="4" key="2">
    <citation type="submission" date="2015-01" db="EMBL/GenBank/DDBJ databases">
        <title>Evolutionary Origins and Diversification of the Mycorrhizal Mutualists.</title>
        <authorList>
            <consortium name="DOE Joint Genome Institute"/>
            <consortium name="Mycorrhizal Genomics Consortium"/>
            <person name="Kohler A."/>
            <person name="Kuo A."/>
            <person name="Nagy L.G."/>
            <person name="Floudas D."/>
            <person name="Copeland A."/>
            <person name="Barry K.W."/>
            <person name="Cichocki N."/>
            <person name="Veneault-Fourrey C."/>
            <person name="LaButti K."/>
            <person name="Lindquist E.A."/>
            <person name="Lipzen A."/>
            <person name="Lundell T."/>
            <person name="Morin E."/>
            <person name="Murat C."/>
            <person name="Riley R."/>
            <person name="Ohm R."/>
            <person name="Sun H."/>
            <person name="Tunlid A."/>
            <person name="Henrissat B."/>
            <person name="Grigoriev I.V."/>
            <person name="Hibbett D.S."/>
            <person name="Martin F."/>
        </authorList>
    </citation>
    <scope>NUCLEOTIDE SEQUENCE [LARGE SCALE GENOMIC DNA]</scope>
    <source>
        <strain evidence="4">Zn</strain>
    </source>
</reference>
<dbReference type="InterPro" id="IPR052761">
    <property type="entry name" value="Fungal_Detox/Toxin_TFs"/>
</dbReference>
<feature type="domain" description="Xylanolytic transcriptional activator regulatory" evidence="2">
    <location>
        <begin position="146"/>
        <end position="219"/>
    </location>
</feature>